<dbReference type="RefSeq" id="WP_216616681.1">
    <property type="nucleotide sequence ID" value="NZ_RZNH01000040.1"/>
</dbReference>
<feature type="repeat" description="TPR" evidence="3">
    <location>
        <begin position="62"/>
        <end position="95"/>
    </location>
</feature>
<dbReference type="PANTHER" id="PTHR44943:SF8">
    <property type="entry name" value="TPR REPEAT-CONTAINING PROTEIN MJ0263"/>
    <property type="match status" value="1"/>
</dbReference>
<dbReference type="InterPro" id="IPR051685">
    <property type="entry name" value="Ycf3/AcsC/BcsC/TPR_MFPF"/>
</dbReference>
<dbReference type="InterPro" id="IPR019734">
    <property type="entry name" value="TPR_rpt"/>
</dbReference>
<dbReference type="EMBL" id="RZNH01000040">
    <property type="protein sequence ID" value="NOU61750.1"/>
    <property type="molecule type" value="Genomic_DNA"/>
</dbReference>
<dbReference type="PROSITE" id="PS50005">
    <property type="entry name" value="TPR"/>
    <property type="match status" value="2"/>
</dbReference>
<keyword evidence="2 3" id="KW-0802">TPR repeat</keyword>
<accession>A0ABX1X051</accession>
<dbReference type="SMART" id="SM00028">
    <property type="entry name" value="TPR"/>
    <property type="match status" value="2"/>
</dbReference>
<sequence length="141" mass="16620">ALLYNNKGEYKKAEILLKDYLKHVPEDGATTFTYALFLSERQRYDESMEYLLKAAKLSPDNHRIFYNVAMMYDFRNDKKQAVNYLNSAIKIDPENSDYFLALLNLHVKYQQINESKTLAKEILSKFPDIRQKEDIQAILNK</sequence>
<feature type="repeat" description="TPR" evidence="3">
    <location>
        <begin position="28"/>
        <end position="61"/>
    </location>
</feature>
<keyword evidence="5" id="KW-1185">Reference proteome</keyword>
<reference evidence="4 5" key="1">
    <citation type="submission" date="2018-12" db="EMBL/GenBank/DDBJ databases">
        <title>Marinifilum JC070 sp. nov., a marine bacterium isolated from Yongle Blue Hole in the South China Sea.</title>
        <authorList>
            <person name="Fu T."/>
        </authorList>
    </citation>
    <scope>NUCLEOTIDE SEQUENCE [LARGE SCALE GENOMIC DNA]</scope>
    <source>
        <strain evidence="4 5">JC070</strain>
    </source>
</reference>
<proteinExistence type="predicted"/>
<feature type="non-terminal residue" evidence="4">
    <location>
        <position position="1"/>
    </location>
</feature>
<evidence type="ECO:0000256" key="3">
    <source>
        <dbReference type="PROSITE-ProRule" id="PRU00339"/>
    </source>
</evidence>
<name>A0ABX1X051_9BACT</name>
<protein>
    <recommendedName>
        <fullName evidence="6">Tetratricopeptide repeat protein</fullName>
    </recommendedName>
</protein>
<evidence type="ECO:0000313" key="5">
    <source>
        <dbReference type="Proteomes" id="UP000732105"/>
    </source>
</evidence>
<dbReference type="Pfam" id="PF13181">
    <property type="entry name" value="TPR_8"/>
    <property type="match status" value="2"/>
</dbReference>
<evidence type="ECO:0008006" key="6">
    <source>
        <dbReference type="Google" id="ProtNLM"/>
    </source>
</evidence>
<comment type="caution">
    <text evidence="4">The sequence shown here is derived from an EMBL/GenBank/DDBJ whole genome shotgun (WGS) entry which is preliminary data.</text>
</comment>
<evidence type="ECO:0000256" key="2">
    <source>
        <dbReference type="ARBA" id="ARBA00022803"/>
    </source>
</evidence>
<dbReference type="Proteomes" id="UP000732105">
    <property type="component" value="Unassembled WGS sequence"/>
</dbReference>
<dbReference type="PANTHER" id="PTHR44943">
    <property type="entry name" value="CELLULOSE SYNTHASE OPERON PROTEIN C"/>
    <property type="match status" value="1"/>
</dbReference>
<evidence type="ECO:0000313" key="4">
    <source>
        <dbReference type="EMBL" id="NOU61750.1"/>
    </source>
</evidence>
<gene>
    <name evidence="4" type="ORF">ELS83_18275</name>
</gene>
<evidence type="ECO:0000256" key="1">
    <source>
        <dbReference type="ARBA" id="ARBA00022737"/>
    </source>
</evidence>
<keyword evidence="1" id="KW-0677">Repeat</keyword>
<organism evidence="4 5">
    <name type="scientific">Marinifilum caeruleilacunae</name>
    <dbReference type="NCBI Taxonomy" id="2499076"/>
    <lineage>
        <taxon>Bacteria</taxon>
        <taxon>Pseudomonadati</taxon>
        <taxon>Bacteroidota</taxon>
        <taxon>Bacteroidia</taxon>
        <taxon>Marinilabiliales</taxon>
        <taxon>Marinifilaceae</taxon>
    </lineage>
</organism>